<gene>
    <name evidence="2" type="ORF">pLM19O2_p31</name>
</gene>
<sequence length="67" mass="6929">MIKTLATIAISLAAVTGSASAKALDATAPVVKNPDIHMALETGYIGHGDLLADIRGTDRDGDHDSRQ</sequence>
<geneLocation type="plasmid" evidence="2">
    <name>pLM19O2</name>
</geneLocation>
<feature type="signal peptide" evidence="1">
    <location>
        <begin position="1"/>
        <end position="21"/>
    </location>
</feature>
<name>A0A0D5A1B7_9HYPH</name>
<dbReference type="AlphaFoldDB" id="A0A0D5A1B7"/>
<evidence type="ECO:0000256" key="1">
    <source>
        <dbReference type="SAM" id="SignalP"/>
    </source>
</evidence>
<keyword evidence="1" id="KW-0732">Signal</keyword>
<dbReference type="EMBL" id="KM659092">
    <property type="protein sequence ID" value="AJW29976.1"/>
    <property type="molecule type" value="Genomic_DNA"/>
</dbReference>
<protein>
    <submittedName>
        <fullName evidence="2">Uncharacterized protein</fullName>
    </submittedName>
</protein>
<organism evidence="2">
    <name type="scientific">Ochrobactrum sp. LM19</name>
    <dbReference type="NCBI Taxonomy" id="1449781"/>
    <lineage>
        <taxon>Bacteria</taxon>
        <taxon>Pseudomonadati</taxon>
        <taxon>Pseudomonadota</taxon>
        <taxon>Alphaproteobacteria</taxon>
        <taxon>Hyphomicrobiales</taxon>
        <taxon>Brucellaceae</taxon>
        <taxon>Brucella/Ochrobactrum group</taxon>
        <taxon>Ochrobactrum</taxon>
    </lineage>
</organism>
<proteinExistence type="predicted"/>
<keyword evidence="2" id="KW-0614">Plasmid</keyword>
<dbReference type="RefSeq" id="WP_181377310.1">
    <property type="nucleotide sequence ID" value="NZ_KM659092.1"/>
</dbReference>
<reference evidence="2" key="1">
    <citation type="submission" date="2014-09" db="EMBL/GenBank/DDBJ databases">
        <title>The mobilome of the heavy metals and metalloids hypertolerant bacteria from the Lubin copper mine (Poland).</title>
        <authorList>
            <person name="Dziewit L."/>
            <person name="Bartosik D."/>
        </authorList>
    </citation>
    <scope>NUCLEOTIDE SEQUENCE</scope>
    <source>
        <plasmid evidence="2">pLM19O2</plasmid>
    </source>
</reference>
<evidence type="ECO:0000313" key="2">
    <source>
        <dbReference type="EMBL" id="AJW29976.1"/>
    </source>
</evidence>
<accession>A0A0D5A1B7</accession>
<feature type="chain" id="PRO_5002290420" evidence="1">
    <location>
        <begin position="22"/>
        <end position="67"/>
    </location>
</feature>